<keyword evidence="8 15" id="KW-0560">Oxidoreductase</keyword>
<dbReference type="Gene3D" id="3.40.50.10860">
    <property type="entry name" value="Leucine Dehydrogenase, chain A, domain 1"/>
    <property type="match status" value="1"/>
</dbReference>
<feature type="binding site" evidence="16">
    <location>
        <position position="100"/>
    </location>
    <ligand>
        <name>substrate</name>
    </ligand>
</feature>
<dbReference type="NCBIfam" id="NF003727">
    <property type="entry name" value="PRK05330.1"/>
    <property type="match status" value="1"/>
</dbReference>
<comment type="catalytic activity">
    <reaction evidence="13 15">
        <text>shikimate + NADP(+) = 3-dehydroshikimate + NADPH + H(+)</text>
        <dbReference type="Rhea" id="RHEA:17737"/>
        <dbReference type="ChEBI" id="CHEBI:15378"/>
        <dbReference type="ChEBI" id="CHEBI:16630"/>
        <dbReference type="ChEBI" id="CHEBI:36208"/>
        <dbReference type="ChEBI" id="CHEBI:57783"/>
        <dbReference type="ChEBI" id="CHEBI:58349"/>
        <dbReference type="EC" id="1.1.1.25"/>
    </reaction>
</comment>
<comment type="function">
    <text evidence="15">Involved in the biosynthesis of the chorismate, which leads to the biosynthesis of aromatic amino acids. Catalyzes the reversible NADPH linked reduction of 3-dehydroshikimate (DHSA) to yield shikimate (SA).</text>
</comment>
<feature type="active site" description="Proton acceptor" evidence="15">
    <location>
        <position position="388"/>
    </location>
</feature>
<dbReference type="GO" id="GO:0042803">
    <property type="term" value="F:protein homodimerization activity"/>
    <property type="evidence" value="ECO:0007669"/>
    <property type="project" value="UniProtKB-UniRule"/>
</dbReference>
<feature type="binding site" evidence="16">
    <location>
        <begin position="266"/>
        <end position="268"/>
    </location>
    <ligand>
        <name>substrate</name>
    </ligand>
</feature>
<comment type="pathway">
    <text evidence="15">Metabolic intermediate biosynthesis; chorismate biosynthesis; chorismate from D-erythrose 4-phosphate and phosphoenolpyruvate: step 4/7.</text>
</comment>
<evidence type="ECO:0000256" key="7">
    <source>
        <dbReference type="ARBA" id="ARBA00022857"/>
    </source>
</evidence>
<proteinExistence type="inferred from homology"/>
<feature type="binding site" evidence="16">
    <location>
        <position position="114"/>
    </location>
    <ligand>
        <name>a divalent metal cation</name>
        <dbReference type="ChEBI" id="CHEBI:60240"/>
    </ligand>
</feature>
<dbReference type="SUPFAM" id="SSF51735">
    <property type="entry name" value="NAD(P)-binding Rossmann-fold domains"/>
    <property type="match status" value="1"/>
</dbReference>
<comment type="similarity">
    <text evidence="15">Belongs to the shikimate dehydrogenase family.</text>
</comment>
<feature type="domain" description="Shikimate dehydrogenase substrate binding N-terminal" evidence="18">
    <location>
        <begin position="329"/>
        <end position="411"/>
    </location>
</feature>
<dbReference type="GO" id="GO:0019632">
    <property type="term" value="P:shikimate metabolic process"/>
    <property type="evidence" value="ECO:0007669"/>
    <property type="project" value="InterPro"/>
</dbReference>
<dbReference type="Pfam" id="PF08501">
    <property type="entry name" value="Shikimate_dh_N"/>
    <property type="match status" value="1"/>
</dbReference>
<dbReference type="InterPro" id="IPR013708">
    <property type="entry name" value="Shikimate_DH-bd_N"/>
</dbReference>
<keyword evidence="16" id="KW-0479">Metal-binding</keyword>
<feature type="binding site" evidence="15">
    <location>
        <begin position="473"/>
        <end position="478"/>
    </location>
    <ligand>
        <name>NADP(+)</name>
        <dbReference type="ChEBI" id="CHEBI:58349"/>
    </ligand>
</feature>
<gene>
    <name evidence="15" type="primary">aroE</name>
    <name evidence="16" type="synonym">hemF</name>
    <name evidence="20" type="ORF">HALTITAN_2938</name>
</gene>
<dbReference type="GO" id="GO:0004109">
    <property type="term" value="F:coproporphyrinogen oxidase activity"/>
    <property type="evidence" value="ECO:0007669"/>
    <property type="project" value="UniProtKB-UniRule"/>
</dbReference>
<evidence type="ECO:0000256" key="2">
    <source>
        <dbReference type="ARBA" id="ARBA00005168"/>
    </source>
</evidence>
<dbReference type="PANTHER" id="PTHR10755:SF0">
    <property type="entry name" value="OXYGEN-DEPENDENT COPROPORPHYRINOGEN-III OXIDASE, MITOCHONDRIAL"/>
    <property type="match status" value="1"/>
</dbReference>
<keyword evidence="11 16" id="KW-0627">Porphyrin biosynthesis</keyword>
<feature type="domain" description="SDH C-terminal" evidence="19">
    <location>
        <begin position="559"/>
        <end position="586"/>
    </location>
</feature>
<dbReference type="InterPro" id="IPR001260">
    <property type="entry name" value="Coprogen_oxidase_aer"/>
</dbReference>
<evidence type="ECO:0000256" key="8">
    <source>
        <dbReference type="ARBA" id="ARBA00023002"/>
    </source>
</evidence>
<dbReference type="GO" id="GO:0046872">
    <property type="term" value="F:metal ion binding"/>
    <property type="evidence" value="ECO:0007669"/>
    <property type="project" value="UniProtKB-KW"/>
</dbReference>
<dbReference type="GO" id="GO:0004764">
    <property type="term" value="F:shikimate 3-dehydrogenase (NADP+) activity"/>
    <property type="evidence" value="ECO:0007669"/>
    <property type="project" value="UniProtKB-UniRule"/>
</dbReference>
<dbReference type="AlphaFoldDB" id="L9U6G5"/>
<dbReference type="InterPro" id="IPR006151">
    <property type="entry name" value="Shikm_DH/Glu-tRNA_Rdtase"/>
</dbReference>
<name>L9U6G5_9GAMM</name>
<dbReference type="InterPro" id="IPR041121">
    <property type="entry name" value="SDH_C"/>
</dbReference>
<evidence type="ECO:0000256" key="4">
    <source>
        <dbReference type="ARBA" id="ARBA00011738"/>
    </source>
</evidence>
<feature type="binding site" evidence="15">
    <location>
        <begin position="337"/>
        <end position="339"/>
    </location>
    <ligand>
        <name>shikimate</name>
        <dbReference type="ChEBI" id="CHEBI:36208"/>
    </ligand>
</feature>
<feature type="domain" description="Quinate/shikimate 5-dehydrogenase/glutamyl-tRNA reductase" evidence="17">
    <location>
        <begin position="434"/>
        <end position="514"/>
    </location>
</feature>
<dbReference type="Pfam" id="PF01488">
    <property type="entry name" value="Shikimate_DH"/>
    <property type="match status" value="1"/>
</dbReference>
<feature type="binding site" evidence="16">
    <location>
        <position position="153"/>
    </location>
    <ligand>
        <name>a divalent metal cation</name>
        <dbReference type="ChEBI" id="CHEBI:60240"/>
    </ligand>
</feature>
<evidence type="ECO:0000256" key="15">
    <source>
        <dbReference type="HAMAP-Rule" id="MF_00222"/>
    </source>
</evidence>
<evidence type="ECO:0000256" key="9">
    <source>
        <dbReference type="ARBA" id="ARBA00023133"/>
    </source>
</evidence>
<dbReference type="InterPro" id="IPR022893">
    <property type="entry name" value="Shikimate_DH_fam"/>
</dbReference>
<keyword evidence="7 15" id="KW-0521">NADP</keyword>
<evidence type="ECO:0000313" key="20">
    <source>
        <dbReference type="EMBL" id="ELY20397.1"/>
    </source>
</evidence>
<evidence type="ECO:0000256" key="11">
    <source>
        <dbReference type="ARBA" id="ARBA00023244"/>
    </source>
</evidence>
<dbReference type="SUPFAM" id="SSF102886">
    <property type="entry name" value="Coproporphyrinogen III oxidase"/>
    <property type="match status" value="1"/>
</dbReference>
<accession>L9U6G5</accession>
<evidence type="ECO:0000259" key="17">
    <source>
        <dbReference type="Pfam" id="PF01488"/>
    </source>
</evidence>
<dbReference type="Gene3D" id="3.40.1500.10">
    <property type="entry name" value="Coproporphyrinogen III oxidase, aerobic"/>
    <property type="match status" value="1"/>
</dbReference>
<evidence type="ECO:0000259" key="19">
    <source>
        <dbReference type="Pfam" id="PF18317"/>
    </source>
</evidence>
<comment type="similarity">
    <text evidence="3 16">Belongs to the aerobic coproporphyrinogen-III oxidase family.</text>
</comment>
<feature type="region of interest" description="Important for dimerization" evidence="16">
    <location>
        <begin position="248"/>
        <end position="283"/>
    </location>
</feature>
<dbReference type="GO" id="GO:0005737">
    <property type="term" value="C:cytoplasm"/>
    <property type="evidence" value="ECO:0007669"/>
    <property type="project" value="UniProtKB-SubCell"/>
</dbReference>
<feature type="site" description="Important for dimerization" evidence="16">
    <location>
        <position position="183"/>
    </location>
</feature>
<sequence length="597" mass="66001">MPPGVTVAHEHLDDVKRYLLDLQDRLCTGLAKADGAAQFQEDSWERAEGGGGRSRVMTHGGVFEKGGVNFSHVYGTQLPPSATAARPELAGRSFHAVGVSWVLHPENPHVPTSHGNVRFFIAEKAGEPPVWWFGGGFDLTPFYPVMEDVVHWHRVAKAACDPFGDDVYARYKAWCDEYFYLKHRDETRGVGGLFFDDLNEGEFADCFAVQRAVGDSFLAAYLPIVERRKNDAWGERERDFQLYRRGRYVEFNLVWDRGTLFGLQSGGRTESILMSMPPMARWEYAFEPESGSPEARLQDFLHPRDWLGEFAEDASRKKRRALMTDRYCVFGNPVKHSKSPQIHAEFAHQTQQTLEYTAEEAPVDGFAGAWRAFIDAGGRGANVTVPFKGDAFALCDTLSHRARRAGAVNTLILGGNGRTYGDTTDGIGLVRDLAYHRVALADKRILVVGAGGAVRGILEPLLAEEPSEIVVVNRTAAKAEQLASDFADLGPIHGGGFDTVNGTFDVVINGTSASLSGDLPPLPDTLFNTNAWAYDMMYGAEPTVFLQWAGPHGAKLLDGLGMLVEQAAESFFLWRNVRPETASVREMLRQSLEFDAF</sequence>
<feature type="binding site" evidence="15">
    <location>
        <position position="566"/>
    </location>
    <ligand>
        <name>shikimate</name>
        <dbReference type="ChEBI" id="CHEBI:36208"/>
    </ligand>
</feature>
<evidence type="ECO:0000256" key="1">
    <source>
        <dbReference type="ARBA" id="ARBA00004496"/>
    </source>
</evidence>
<dbReference type="InterPro" id="IPR011342">
    <property type="entry name" value="Shikimate_DH"/>
</dbReference>
<comment type="cofactor">
    <cofactor evidence="16">
        <name>a divalent metal cation</name>
        <dbReference type="ChEBI" id="CHEBI:60240"/>
    </cofactor>
</comment>
<dbReference type="GO" id="GO:0009423">
    <property type="term" value="P:chorismate biosynthetic process"/>
    <property type="evidence" value="ECO:0007669"/>
    <property type="project" value="UniProtKB-UniRule"/>
</dbReference>
<evidence type="ECO:0000256" key="14">
    <source>
        <dbReference type="ARBA" id="ARBA00059657"/>
    </source>
</evidence>
<dbReference type="PRINTS" id="PR00073">
    <property type="entry name" value="COPRGNOXDASE"/>
</dbReference>
<feature type="binding site" evidence="15">
    <location>
        <position position="409"/>
    </location>
    <ligand>
        <name>shikimate</name>
        <dbReference type="ChEBI" id="CHEBI:36208"/>
    </ligand>
</feature>
<dbReference type="PANTHER" id="PTHR10755">
    <property type="entry name" value="COPROPORPHYRINOGEN III OXIDASE, MITOCHONDRIAL"/>
    <property type="match status" value="1"/>
</dbReference>
<feature type="binding site" evidence="15">
    <location>
        <position position="384"/>
    </location>
    <ligand>
        <name>shikimate</name>
        <dbReference type="ChEBI" id="CHEBI:36208"/>
    </ligand>
</feature>
<dbReference type="EC" id="1.1.1.25" evidence="15"/>
<dbReference type="InterPro" id="IPR046346">
    <property type="entry name" value="Aminoacid_DH-like_N_sf"/>
</dbReference>
<comment type="subcellular location">
    <subcellularLocation>
        <location evidence="1 16">Cytoplasm</location>
    </subcellularLocation>
</comment>
<keyword evidence="10 15" id="KW-0057">Aromatic amino acid biosynthesis</keyword>
<evidence type="ECO:0000313" key="21">
    <source>
        <dbReference type="Proteomes" id="UP000011651"/>
    </source>
</evidence>
<feature type="binding site" evidence="15">
    <location>
        <position position="559"/>
    </location>
    <ligand>
        <name>NADP(+)</name>
        <dbReference type="ChEBI" id="CHEBI:58349"/>
    </ligand>
</feature>
<dbReference type="UniPathway" id="UPA00251">
    <property type="reaction ID" value="UER00322"/>
</dbReference>
<dbReference type="UniPathway" id="UPA00053">
    <property type="reaction ID" value="UER00087"/>
</dbReference>
<dbReference type="CDD" id="cd01065">
    <property type="entry name" value="NAD_bind_Shikimate_DH"/>
    <property type="match status" value="1"/>
</dbReference>
<evidence type="ECO:0000256" key="6">
    <source>
        <dbReference type="ARBA" id="ARBA00022605"/>
    </source>
</evidence>
<dbReference type="Proteomes" id="UP000011651">
    <property type="component" value="Unassembled WGS sequence"/>
</dbReference>
<reference evidence="20 21" key="1">
    <citation type="journal article" date="2013" name="Genome Announc.">
        <title>Draft Genome of the Marine Gammaproteobacterium Halomonas titanicae.</title>
        <authorList>
            <person name="Sanchez-Porro C."/>
            <person name="de la Haba R.R."/>
            <person name="Cruz-Hernandez N."/>
            <person name="Gonzalez J.M."/>
            <person name="Reyes-Guirao C."/>
            <person name="Navarro-Sampedro L."/>
            <person name="Carballo M."/>
            <person name="Ventosa A."/>
        </authorList>
    </citation>
    <scope>NUCLEOTIDE SEQUENCE [LARGE SCALE GENOMIC DNA]</scope>
    <source>
        <strain evidence="20 21">BH1</strain>
    </source>
</reference>
<feature type="binding site" evidence="16">
    <location>
        <begin position="116"/>
        <end position="118"/>
    </location>
    <ligand>
        <name>substrate</name>
    </ligand>
</feature>
<comment type="subunit">
    <text evidence="4 15">Homodimer.</text>
</comment>
<keyword evidence="6 15" id="KW-0028">Amino-acid biosynthesis</keyword>
<dbReference type="GO" id="GO:0008652">
    <property type="term" value="P:amino acid biosynthetic process"/>
    <property type="evidence" value="ECO:0007669"/>
    <property type="project" value="UniProtKB-KW"/>
</dbReference>
<dbReference type="InterPro" id="IPR036291">
    <property type="entry name" value="NAD(P)-bd_dom_sf"/>
</dbReference>
<dbReference type="HAMAP" id="MF_00222">
    <property type="entry name" value="Shikimate_DH_AroE"/>
    <property type="match status" value="1"/>
</dbReference>
<dbReference type="FunFam" id="3.40.50.720:FF:000104">
    <property type="entry name" value="Shikimate dehydrogenase (NADP(+))"/>
    <property type="match status" value="1"/>
</dbReference>
<comment type="caution">
    <text evidence="20">The sequence shown here is derived from an EMBL/GenBank/DDBJ whole genome shotgun (WGS) entry which is preliminary data.</text>
</comment>
<feature type="binding site" evidence="15">
    <location>
        <position position="538"/>
    </location>
    <ligand>
        <name>shikimate</name>
        <dbReference type="ChEBI" id="CHEBI:36208"/>
    </ligand>
</feature>
<comment type="function">
    <text evidence="14 16">Involved in the heme biosynthesis. Catalyzes the aerobic oxidative decarboxylation of propionate groups of rings A and B of coproporphyrinogen-III to yield the vinyl groups in protoporphyrinogen-IX.</text>
</comment>
<evidence type="ECO:0000256" key="5">
    <source>
        <dbReference type="ARBA" id="ARBA00022490"/>
    </source>
</evidence>
<evidence type="ECO:0000256" key="3">
    <source>
        <dbReference type="ARBA" id="ARBA00010644"/>
    </source>
</evidence>
<feature type="active site" description="Proton donor" evidence="16">
    <location>
        <position position="114"/>
    </location>
</feature>
<dbReference type="GO" id="GO:0009073">
    <property type="term" value="P:aromatic amino acid family biosynthetic process"/>
    <property type="evidence" value="ECO:0007669"/>
    <property type="project" value="UniProtKB-KW"/>
</dbReference>
<keyword evidence="9 16" id="KW-0350">Heme biosynthesis</keyword>
<dbReference type="FunFam" id="3.40.50.10860:FF:000006">
    <property type="entry name" value="Shikimate dehydrogenase (NADP(+))"/>
    <property type="match status" value="1"/>
</dbReference>
<dbReference type="GO" id="GO:0050661">
    <property type="term" value="F:NADP binding"/>
    <property type="evidence" value="ECO:0007669"/>
    <property type="project" value="InterPro"/>
</dbReference>
<feature type="binding site" evidence="16">
    <location>
        <position position="183"/>
    </location>
    <ligand>
        <name>a divalent metal cation</name>
        <dbReference type="ChEBI" id="CHEBI:60240"/>
    </ligand>
</feature>
<evidence type="ECO:0000256" key="10">
    <source>
        <dbReference type="ARBA" id="ARBA00023141"/>
    </source>
</evidence>
<dbReference type="NCBIfam" id="TIGR00507">
    <property type="entry name" value="aroE"/>
    <property type="match status" value="1"/>
</dbReference>
<dbReference type="HAMAP" id="MF_00333">
    <property type="entry name" value="Coprogen_oxidas"/>
    <property type="match status" value="1"/>
</dbReference>
<protein>
    <recommendedName>
        <fullName evidence="15 16">Multifunctional fusion protein</fullName>
    </recommendedName>
    <domain>
        <recommendedName>
            <fullName evidence="16">Oxygen-dependent coproporphyrinogen-III oxidase</fullName>
            <shortName evidence="16">CPO</shortName>
            <shortName evidence="16">Coprogen oxidase</shortName>
            <shortName evidence="16">Coproporphyrinogenase</shortName>
            <ecNumber evidence="16">1.3.3.3</ecNumber>
        </recommendedName>
    </domain>
    <domain>
        <recommendedName>
            <fullName evidence="15">Shikimate dehydrogenase (NADP(+))</fullName>
            <shortName evidence="15">SDH</shortName>
            <ecNumber evidence="15">1.1.1.25</ecNumber>
        </recommendedName>
    </domain>
</protein>
<dbReference type="PROSITE" id="PS01021">
    <property type="entry name" value="COPROGEN_OXIDASE"/>
    <property type="match status" value="1"/>
</dbReference>
<organism evidence="20 21">
    <name type="scientific">Vreelandella titanicae BH1</name>
    <dbReference type="NCBI Taxonomy" id="1204738"/>
    <lineage>
        <taxon>Bacteria</taxon>
        <taxon>Pseudomonadati</taxon>
        <taxon>Pseudomonadota</taxon>
        <taxon>Gammaproteobacteria</taxon>
        <taxon>Oceanospirillales</taxon>
        <taxon>Halomonadaceae</taxon>
        <taxon>Vreelandella</taxon>
    </lineage>
</organism>
<dbReference type="InterPro" id="IPR018375">
    <property type="entry name" value="Coprogen_oxidase_CS"/>
</dbReference>
<comment type="caution">
    <text evidence="15">Lacks conserved residue(s) required for the propagation of feature annotation.</text>
</comment>
<dbReference type="FunFam" id="3.40.1500.10:FF:000001">
    <property type="entry name" value="Oxygen-dependent coproporphyrinogen-III oxidase"/>
    <property type="match status" value="1"/>
</dbReference>
<comment type="pathway">
    <text evidence="2 16">Porphyrin-containing compound metabolism; protoporphyrin-IX biosynthesis; protoporphyrinogen-IX from coproporphyrinogen-III (O2 route): step 1/1.</text>
</comment>
<dbReference type="SUPFAM" id="SSF53223">
    <property type="entry name" value="Aminoacid dehydrogenase-like, N-terminal domain"/>
    <property type="match status" value="1"/>
</dbReference>
<feature type="binding site" evidence="16">
    <location>
        <position position="104"/>
    </location>
    <ligand>
        <name>a divalent metal cation</name>
        <dbReference type="ChEBI" id="CHEBI:60240"/>
    </ligand>
</feature>
<dbReference type="GO" id="GO:0006782">
    <property type="term" value="P:protoporphyrinogen IX biosynthetic process"/>
    <property type="evidence" value="ECO:0007669"/>
    <property type="project" value="UniProtKB-UniRule"/>
</dbReference>
<evidence type="ECO:0000256" key="16">
    <source>
        <dbReference type="HAMAP-Rule" id="MF_00333"/>
    </source>
</evidence>
<dbReference type="EMBL" id="AOPO01000019">
    <property type="protein sequence ID" value="ELY20397.1"/>
    <property type="molecule type" value="Genomic_DNA"/>
</dbReference>
<dbReference type="PATRIC" id="fig|1204738.3.peg.4414"/>
<dbReference type="Gene3D" id="3.40.50.720">
    <property type="entry name" value="NAD(P)-binding Rossmann-like Domain"/>
    <property type="match status" value="1"/>
</dbReference>
<comment type="catalytic activity">
    <reaction evidence="12 16">
        <text>coproporphyrinogen III + O2 + 2 H(+) = protoporphyrinogen IX + 2 CO2 + 2 H2O</text>
        <dbReference type="Rhea" id="RHEA:18257"/>
        <dbReference type="ChEBI" id="CHEBI:15377"/>
        <dbReference type="ChEBI" id="CHEBI:15378"/>
        <dbReference type="ChEBI" id="CHEBI:15379"/>
        <dbReference type="ChEBI" id="CHEBI:16526"/>
        <dbReference type="ChEBI" id="CHEBI:57307"/>
        <dbReference type="ChEBI" id="CHEBI:57309"/>
        <dbReference type="EC" id="1.3.3.3"/>
    </reaction>
</comment>
<evidence type="ECO:0000256" key="12">
    <source>
        <dbReference type="ARBA" id="ARBA00049102"/>
    </source>
</evidence>
<feature type="binding site" evidence="15">
    <location>
        <position position="536"/>
    </location>
    <ligand>
        <name>NADP(+)</name>
        <dbReference type="ChEBI" id="CHEBI:58349"/>
    </ligand>
</feature>
<evidence type="ECO:0000259" key="18">
    <source>
        <dbReference type="Pfam" id="PF08501"/>
    </source>
</evidence>
<dbReference type="NCBIfam" id="NF001310">
    <property type="entry name" value="PRK00258.1-2"/>
    <property type="match status" value="1"/>
</dbReference>
<feature type="binding site" evidence="15">
    <location>
        <begin position="449"/>
        <end position="453"/>
    </location>
    <ligand>
        <name>NADP(+)</name>
        <dbReference type="ChEBI" id="CHEBI:58349"/>
    </ligand>
</feature>
<dbReference type="InterPro" id="IPR036406">
    <property type="entry name" value="Coprogen_oxidase_aer_sf"/>
</dbReference>
<feature type="binding site" evidence="15">
    <location>
        <position position="425"/>
    </location>
    <ligand>
        <name>shikimate</name>
        <dbReference type="ChEBI" id="CHEBI:36208"/>
    </ligand>
</feature>
<keyword evidence="5 16" id="KW-0963">Cytoplasm</keyword>
<dbReference type="Pfam" id="PF01218">
    <property type="entry name" value="Coprogen_oxidas"/>
    <property type="match status" value="1"/>
</dbReference>
<dbReference type="Pfam" id="PF18317">
    <property type="entry name" value="SDH_C"/>
    <property type="match status" value="1"/>
</dbReference>
<dbReference type="EC" id="1.3.3.3" evidence="16"/>
<evidence type="ECO:0000256" key="13">
    <source>
        <dbReference type="ARBA" id="ARBA00049442"/>
    </source>
</evidence>